<dbReference type="Gene3D" id="3.30.60.30">
    <property type="match status" value="1"/>
</dbReference>
<protein>
    <recommendedName>
        <fullName evidence="2">Kazal-like domain-containing protein</fullName>
    </recommendedName>
</protein>
<evidence type="ECO:0000259" key="2">
    <source>
        <dbReference type="PROSITE" id="PS51465"/>
    </source>
</evidence>
<keyword evidence="4" id="KW-1185">Reference proteome</keyword>
<dbReference type="InterPro" id="IPR036058">
    <property type="entry name" value="Kazal_dom_sf"/>
</dbReference>
<dbReference type="SUPFAM" id="SSF100895">
    <property type="entry name" value="Kazal-type serine protease inhibitors"/>
    <property type="match status" value="1"/>
</dbReference>
<sequence>MGCSRTAVKGSTLWLLWLLFLAHGAVWRANSAPVCSSACSADVEAVCGKDGRTYANRCLASCAGVDVSKPGYCSGEKFRFIKAGASSSGTSQHPASNLRVPRDSAAIISHAVINRFHKEGTQQYG</sequence>
<keyword evidence="1" id="KW-0732">Signal</keyword>
<gene>
    <name evidence="3" type="ORF">OEZ85_013978</name>
</gene>
<feature type="domain" description="Kazal-like" evidence="2">
    <location>
        <begin position="29"/>
        <end position="75"/>
    </location>
</feature>
<dbReference type="InterPro" id="IPR002350">
    <property type="entry name" value="Kazal_dom"/>
</dbReference>
<organism evidence="3 4">
    <name type="scientific">Tetradesmus obliquus</name>
    <name type="common">Green alga</name>
    <name type="synonym">Acutodesmus obliquus</name>
    <dbReference type="NCBI Taxonomy" id="3088"/>
    <lineage>
        <taxon>Eukaryota</taxon>
        <taxon>Viridiplantae</taxon>
        <taxon>Chlorophyta</taxon>
        <taxon>core chlorophytes</taxon>
        <taxon>Chlorophyceae</taxon>
        <taxon>CS clade</taxon>
        <taxon>Sphaeropleales</taxon>
        <taxon>Scenedesmaceae</taxon>
        <taxon>Tetradesmus</taxon>
    </lineage>
</organism>
<dbReference type="PROSITE" id="PS51465">
    <property type="entry name" value="KAZAL_2"/>
    <property type="match status" value="1"/>
</dbReference>
<dbReference type="Pfam" id="PF00050">
    <property type="entry name" value="Kazal_1"/>
    <property type="match status" value="1"/>
</dbReference>
<evidence type="ECO:0000256" key="1">
    <source>
        <dbReference type="SAM" id="SignalP"/>
    </source>
</evidence>
<dbReference type="SMART" id="SM00280">
    <property type="entry name" value="KAZAL"/>
    <property type="match status" value="1"/>
</dbReference>
<accession>A0ABY8U8U3</accession>
<name>A0ABY8U8U3_TETOB</name>
<evidence type="ECO:0000313" key="4">
    <source>
        <dbReference type="Proteomes" id="UP001244341"/>
    </source>
</evidence>
<feature type="signal peptide" evidence="1">
    <location>
        <begin position="1"/>
        <end position="24"/>
    </location>
</feature>
<reference evidence="3 4" key="1">
    <citation type="submission" date="2023-05" db="EMBL/GenBank/DDBJ databases">
        <title>A 100% complete, gapless, phased diploid assembly of the Scenedesmus obliquus UTEX 3031 genome.</title>
        <authorList>
            <person name="Biondi T.C."/>
            <person name="Hanschen E.R."/>
            <person name="Kwon T."/>
            <person name="Eng W."/>
            <person name="Kruse C.P.S."/>
            <person name="Koehler S.I."/>
            <person name="Kunde Y."/>
            <person name="Gleasner C.D."/>
            <person name="You Mak K.T."/>
            <person name="Polle J."/>
            <person name="Hovde B.T."/>
            <person name="Starkenburg S.R."/>
        </authorList>
    </citation>
    <scope>NUCLEOTIDE SEQUENCE [LARGE SCALE GENOMIC DNA]</scope>
    <source>
        <strain evidence="3 4">DOE0152z</strain>
    </source>
</reference>
<proteinExistence type="predicted"/>
<dbReference type="CDD" id="cd00104">
    <property type="entry name" value="KAZAL_FS"/>
    <property type="match status" value="1"/>
</dbReference>
<evidence type="ECO:0000313" key="3">
    <source>
        <dbReference type="EMBL" id="WIA17078.1"/>
    </source>
</evidence>
<dbReference type="PROSITE" id="PS00282">
    <property type="entry name" value="KAZAL_1"/>
    <property type="match status" value="1"/>
</dbReference>
<feature type="chain" id="PRO_5046841490" description="Kazal-like domain-containing protein" evidence="1">
    <location>
        <begin position="25"/>
        <end position="125"/>
    </location>
</feature>
<dbReference type="EMBL" id="CP126215">
    <property type="protein sequence ID" value="WIA17078.1"/>
    <property type="molecule type" value="Genomic_DNA"/>
</dbReference>
<dbReference type="Proteomes" id="UP001244341">
    <property type="component" value="Chromosome 8b"/>
</dbReference>